<dbReference type="EMBL" id="JAGFOT010000007">
    <property type="protein sequence ID" value="MBO3658073.1"/>
    <property type="molecule type" value="Genomic_DNA"/>
</dbReference>
<dbReference type="Proteomes" id="UP000670925">
    <property type="component" value="Unassembled WGS sequence"/>
</dbReference>
<evidence type="ECO:0000313" key="1">
    <source>
        <dbReference type="EMBL" id="MBO3658073.1"/>
    </source>
</evidence>
<comment type="caution">
    <text evidence="1">The sequence shown here is derived from an EMBL/GenBank/DDBJ whole genome shotgun (WGS) entry which is preliminary data.</text>
</comment>
<name>A0AAW4J677_ACIHA</name>
<dbReference type="AlphaFoldDB" id="A0AAW4J677"/>
<proteinExistence type="predicted"/>
<dbReference type="RefSeq" id="WP_208464247.1">
    <property type="nucleotide sequence ID" value="NZ_JAGFOT010000007.1"/>
</dbReference>
<reference evidence="1" key="1">
    <citation type="submission" date="2021-03" db="EMBL/GenBank/DDBJ databases">
        <title>Acinetobacter spp. whole-genome sequenced from Terengganu.</title>
        <authorList>
            <person name="Mohd Rani F."/>
        </authorList>
    </citation>
    <scope>NUCLEOTIDE SEQUENCE</scope>
    <source>
        <strain evidence="1">AC1502</strain>
    </source>
</reference>
<organism evidence="1 2">
    <name type="scientific">Acinetobacter haemolyticus</name>
    <dbReference type="NCBI Taxonomy" id="29430"/>
    <lineage>
        <taxon>Bacteria</taxon>
        <taxon>Pseudomonadati</taxon>
        <taxon>Pseudomonadota</taxon>
        <taxon>Gammaproteobacteria</taxon>
        <taxon>Moraxellales</taxon>
        <taxon>Moraxellaceae</taxon>
        <taxon>Acinetobacter</taxon>
    </lineage>
</organism>
<gene>
    <name evidence="1" type="ORF">J5N55_08240</name>
</gene>
<sequence>MGIAIIIYNKQDDIKSFYLGSFSAFFSQINGAKLENMPVFRDLIDNSNNENDFFIENIDLIKFIDEITQLLESYDSIYLSENLRLSLQDFLLFVNGKILDEYKLLIS</sequence>
<accession>A0AAW4J677</accession>
<protein>
    <recommendedName>
        <fullName evidence="3">CdiI immunity protein domain-containing protein</fullName>
    </recommendedName>
</protein>
<evidence type="ECO:0008006" key="3">
    <source>
        <dbReference type="Google" id="ProtNLM"/>
    </source>
</evidence>
<evidence type="ECO:0000313" key="2">
    <source>
        <dbReference type="Proteomes" id="UP000670925"/>
    </source>
</evidence>